<organism evidence="14 15">
    <name type="scientific">Irregularibacter muris</name>
    <dbReference type="NCBI Taxonomy" id="1796619"/>
    <lineage>
        <taxon>Bacteria</taxon>
        <taxon>Bacillati</taxon>
        <taxon>Bacillota</taxon>
        <taxon>Clostridia</taxon>
        <taxon>Eubacteriales</taxon>
        <taxon>Eubacteriaceae</taxon>
        <taxon>Irregularibacter</taxon>
    </lineage>
</organism>
<evidence type="ECO:0000259" key="13">
    <source>
        <dbReference type="PROSITE" id="PS50862"/>
    </source>
</evidence>
<protein>
    <recommendedName>
        <fullName evidence="11">Histidine--tRNA ligase</fullName>
        <ecNumber evidence="11">6.1.1.21</ecNumber>
    </recommendedName>
    <alternativeName>
        <fullName evidence="11">Histidyl-tRNA synthetase</fullName>
        <shortName evidence="11">HisRS</shortName>
    </alternativeName>
</protein>
<feature type="binding site" evidence="12">
    <location>
        <position position="257"/>
    </location>
    <ligand>
        <name>L-histidine</name>
        <dbReference type="ChEBI" id="CHEBI:57595"/>
    </ligand>
</feature>
<dbReference type="Gene3D" id="3.30.930.10">
    <property type="entry name" value="Bira Bifunctional Protein, Domain 2"/>
    <property type="match status" value="1"/>
</dbReference>
<dbReference type="InterPro" id="IPR006195">
    <property type="entry name" value="aa-tRNA-synth_II"/>
</dbReference>
<evidence type="ECO:0000256" key="5">
    <source>
        <dbReference type="ARBA" id="ARBA00022598"/>
    </source>
</evidence>
<dbReference type="CDD" id="cd00773">
    <property type="entry name" value="HisRS-like_core"/>
    <property type="match status" value="1"/>
</dbReference>
<dbReference type="PROSITE" id="PS50862">
    <property type="entry name" value="AA_TRNA_LIGASE_II"/>
    <property type="match status" value="1"/>
</dbReference>
<dbReference type="InterPro" id="IPR015807">
    <property type="entry name" value="His-tRNA-ligase"/>
</dbReference>
<evidence type="ECO:0000256" key="12">
    <source>
        <dbReference type="PIRSR" id="PIRSR001549-1"/>
    </source>
</evidence>
<dbReference type="InterPro" id="IPR045864">
    <property type="entry name" value="aa-tRNA-synth_II/BPL/LPL"/>
</dbReference>
<evidence type="ECO:0000256" key="2">
    <source>
        <dbReference type="ARBA" id="ARBA00008226"/>
    </source>
</evidence>
<dbReference type="PANTHER" id="PTHR43707">
    <property type="entry name" value="HISTIDYL-TRNA SYNTHETASE"/>
    <property type="match status" value="1"/>
</dbReference>
<evidence type="ECO:0000256" key="11">
    <source>
        <dbReference type="HAMAP-Rule" id="MF_00127"/>
    </source>
</evidence>
<dbReference type="InterPro" id="IPR004154">
    <property type="entry name" value="Anticodon-bd"/>
</dbReference>
<name>A0AAE3KZF0_9FIRM</name>
<feature type="binding site" evidence="12">
    <location>
        <begin position="81"/>
        <end position="83"/>
    </location>
    <ligand>
        <name>L-histidine</name>
        <dbReference type="ChEBI" id="CHEBI:57595"/>
    </ligand>
</feature>
<evidence type="ECO:0000256" key="6">
    <source>
        <dbReference type="ARBA" id="ARBA00022741"/>
    </source>
</evidence>
<evidence type="ECO:0000256" key="10">
    <source>
        <dbReference type="ARBA" id="ARBA00047639"/>
    </source>
</evidence>
<dbReference type="InterPro" id="IPR041715">
    <property type="entry name" value="HisRS-like_core"/>
</dbReference>
<dbReference type="EMBL" id="JANKAS010000002">
    <property type="protein sequence ID" value="MCR1898202.1"/>
    <property type="molecule type" value="Genomic_DNA"/>
</dbReference>
<dbReference type="PIRSF" id="PIRSF001549">
    <property type="entry name" value="His-tRNA_synth"/>
    <property type="match status" value="1"/>
</dbReference>
<evidence type="ECO:0000256" key="3">
    <source>
        <dbReference type="ARBA" id="ARBA00011738"/>
    </source>
</evidence>
<keyword evidence="4 11" id="KW-0963">Cytoplasm</keyword>
<evidence type="ECO:0000256" key="9">
    <source>
        <dbReference type="ARBA" id="ARBA00023146"/>
    </source>
</evidence>
<dbReference type="Gene3D" id="3.40.50.800">
    <property type="entry name" value="Anticodon-binding domain"/>
    <property type="match status" value="1"/>
</dbReference>
<dbReference type="Proteomes" id="UP001205748">
    <property type="component" value="Unassembled WGS sequence"/>
</dbReference>
<dbReference type="GO" id="GO:0005737">
    <property type="term" value="C:cytoplasm"/>
    <property type="evidence" value="ECO:0007669"/>
    <property type="project" value="UniProtKB-SubCell"/>
</dbReference>
<evidence type="ECO:0000313" key="15">
    <source>
        <dbReference type="Proteomes" id="UP001205748"/>
    </source>
</evidence>
<dbReference type="FunFam" id="3.30.930.10:FF:000005">
    <property type="entry name" value="Histidine--tRNA ligase"/>
    <property type="match status" value="1"/>
</dbReference>
<dbReference type="HAMAP" id="MF_00127">
    <property type="entry name" value="His_tRNA_synth"/>
    <property type="match status" value="1"/>
</dbReference>
<sequence length="420" mass="48027">MLTKAPRGTKDVIPAEVYKWQYIEKVIKDLCDIFGYKEIRTPEFEHTELFQRGVGDSTDIVQKEMYSFKDKGDRNITLKPEGTSPVVRAFIENKLYADAQPTKMYYITPAFRYERPQAGRLRIHHQFGVEVFGSQHPSVDAEVISIAMTLYEKLSIKNLELHINSVGCPKCREKYNKLLREFLAIKLPSLCSTCNDRYETNPMRILDCKVENCQKELQDAPLMIDYLCEDCKSHFELLQNYLKELNIDFIVDPKIVRGLDYYTKTAFEIISTEIGAKGTVCGGGRYDGLIQEVGGPETPGIGFGMGIERLLLSLENQNIDIPSSKGFDLFIATLGQEADKKAFEIVYNLRKSDIKAEKDYMERSLKAQLKYANKINAHYVVILGQEEIENNKAVLKNMRLGEQQEINLLTIDETLKGLLR</sequence>
<dbReference type="GO" id="GO:0006427">
    <property type="term" value="P:histidyl-tRNA aminoacylation"/>
    <property type="evidence" value="ECO:0007669"/>
    <property type="project" value="UniProtKB-UniRule"/>
</dbReference>
<comment type="caution">
    <text evidence="14">The sequence shown here is derived from an EMBL/GenBank/DDBJ whole genome shotgun (WGS) entry which is preliminary data.</text>
</comment>
<dbReference type="GO" id="GO:0016740">
    <property type="term" value="F:transferase activity"/>
    <property type="evidence" value="ECO:0007669"/>
    <property type="project" value="UniProtKB-ARBA"/>
</dbReference>
<dbReference type="InterPro" id="IPR033656">
    <property type="entry name" value="HisRS_anticodon"/>
</dbReference>
<feature type="binding site" evidence="12">
    <location>
        <position position="126"/>
    </location>
    <ligand>
        <name>L-histidine</name>
        <dbReference type="ChEBI" id="CHEBI:57595"/>
    </ligand>
</feature>
<comment type="similarity">
    <text evidence="2 11">Belongs to the class-II aminoacyl-tRNA synthetase family.</text>
</comment>
<dbReference type="EC" id="6.1.1.21" evidence="11"/>
<gene>
    <name evidence="11 14" type="primary">hisS</name>
    <name evidence="14" type="ORF">NSA47_04265</name>
</gene>
<dbReference type="GO" id="GO:0140096">
    <property type="term" value="F:catalytic activity, acting on a protein"/>
    <property type="evidence" value="ECO:0007669"/>
    <property type="project" value="UniProtKB-ARBA"/>
</dbReference>
<dbReference type="InterPro" id="IPR004516">
    <property type="entry name" value="HisRS/HisZ"/>
</dbReference>
<proteinExistence type="inferred from homology"/>
<keyword evidence="15" id="KW-1185">Reference proteome</keyword>
<evidence type="ECO:0000256" key="4">
    <source>
        <dbReference type="ARBA" id="ARBA00022490"/>
    </source>
</evidence>
<dbReference type="SUPFAM" id="SSF55681">
    <property type="entry name" value="Class II aaRS and biotin synthetases"/>
    <property type="match status" value="1"/>
</dbReference>
<dbReference type="Pfam" id="PF13393">
    <property type="entry name" value="tRNA-synt_His"/>
    <property type="match status" value="1"/>
</dbReference>
<keyword evidence="5 11" id="KW-0436">Ligase</keyword>
<dbReference type="PANTHER" id="PTHR43707:SF1">
    <property type="entry name" value="HISTIDINE--TRNA LIGASE, MITOCHONDRIAL-RELATED"/>
    <property type="match status" value="1"/>
</dbReference>
<evidence type="ECO:0000256" key="8">
    <source>
        <dbReference type="ARBA" id="ARBA00022917"/>
    </source>
</evidence>
<comment type="subcellular location">
    <subcellularLocation>
        <location evidence="1 11">Cytoplasm</location>
    </subcellularLocation>
</comment>
<feature type="domain" description="Aminoacyl-transfer RNA synthetases class-II family profile" evidence="13">
    <location>
        <begin position="1"/>
        <end position="322"/>
    </location>
</feature>
<dbReference type="AlphaFoldDB" id="A0AAE3KZF0"/>
<dbReference type="SUPFAM" id="SSF52954">
    <property type="entry name" value="Class II aaRS ABD-related"/>
    <property type="match status" value="1"/>
</dbReference>
<feature type="binding site" evidence="12">
    <location>
        <position position="112"/>
    </location>
    <ligand>
        <name>L-histidine</name>
        <dbReference type="ChEBI" id="CHEBI:57595"/>
    </ligand>
</feature>
<comment type="catalytic activity">
    <reaction evidence="10 11">
        <text>tRNA(His) + L-histidine + ATP = L-histidyl-tRNA(His) + AMP + diphosphate + H(+)</text>
        <dbReference type="Rhea" id="RHEA:17313"/>
        <dbReference type="Rhea" id="RHEA-COMP:9665"/>
        <dbReference type="Rhea" id="RHEA-COMP:9689"/>
        <dbReference type="ChEBI" id="CHEBI:15378"/>
        <dbReference type="ChEBI" id="CHEBI:30616"/>
        <dbReference type="ChEBI" id="CHEBI:33019"/>
        <dbReference type="ChEBI" id="CHEBI:57595"/>
        <dbReference type="ChEBI" id="CHEBI:78442"/>
        <dbReference type="ChEBI" id="CHEBI:78527"/>
        <dbReference type="ChEBI" id="CHEBI:456215"/>
        <dbReference type="EC" id="6.1.1.21"/>
    </reaction>
</comment>
<dbReference type="GO" id="GO:0005524">
    <property type="term" value="F:ATP binding"/>
    <property type="evidence" value="ECO:0007669"/>
    <property type="project" value="UniProtKB-UniRule"/>
</dbReference>
<evidence type="ECO:0000313" key="14">
    <source>
        <dbReference type="EMBL" id="MCR1898202.1"/>
    </source>
</evidence>
<keyword evidence="8 11" id="KW-0648">Protein biosynthesis</keyword>
<keyword evidence="7 11" id="KW-0067">ATP-binding</keyword>
<feature type="binding site" evidence="12">
    <location>
        <position position="130"/>
    </location>
    <ligand>
        <name>L-histidine</name>
        <dbReference type="ChEBI" id="CHEBI:57595"/>
    </ligand>
</feature>
<accession>A0AAE3KZF0</accession>
<comment type="subunit">
    <text evidence="3 11">Homodimer.</text>
</comment>
<evidence type="ECO:0000256" key="1">
    <source>
        <dbReference type="ARBA" id="ARBA00004496"/>
    </source>
</evidence>
<dbReference type="Pfam" id="PF03129">
    <property type="entry name" value="HGTP_anticodon"/>
    <property type="match status" value="1"/>
</dbReference>
<keyword evidence="9 11" id="KW-0030">Aminoacyl-tRNA synthetase</keyword>
<feature type="binding site" evidence="12">
    <location>
        <begin position="261"/>
        <end position="262"/>
    </location>
    <ligand>
        <name>L-histidine</name>
        <dbReference type="ChEBI" id="CHEBI:57595"/>
    </ligand>
</feature>
<evidence type="ECO:0000256" key="7">
    <source>
        <dbReference type="ARBA" id="ARBA00022840"/>
    </source>
</evidence>
<dbReference type="RefSeq" id="WP_257529658.1">
    <property type="nucleotide sequence ID" value="NZ_JANKAS010000002.1"/>
</dbReference>
<keyword evidence="6 11" id="KW-0547">Nucleotide-binding</keyword>
<reference evidence="14" key="1">
    <citation type="submission" date="2022-07" db="EMBL/GenBank/DDBJ databases">
        <title>Enhanced cultured diversity of the mouse gut microbiota enables custom-made synthetic communities.</title>
        <authorList>
            <person name="Afrizal A."/>
        </authorList>
    </citation>
    <scope>NUCLEOTIDE SEQUENCE</scope>
    <source>
        <strain evidence="14">DSM 28593</strain>
    </source>
</reference>
<dbReference type="InterPro" id="IPR036621">
    <property type="entry name" value="Anticodon-bd_dom_sf"/>
</dbReference>
<dbReference type="GO" id="GO:0004821">
    <property type="term" value="F:histidine-tRNA ligase activity"/>
    <property type="evidence" value="ECO:0007669"/>
    <property type="project" value="UniProtKB-UniRule"/>
</dbReference>
<dbReference type="NCBIfam" id="TIGR00442">
    <property type="entry name" value="hisS"/>
    <property type="match status" value="1"/>
</dbReference>
<dbReference type="CDD" id="cd00859">
    <property type="entry name" value="HisRS_anticodon"/>
    <property type="match status" value="1"/>
</dbReference>